<dbReference type="GO" id="GO:0030154">
    <property type="term" value="P:cell differentiation"/>
    <property type="evidence" value="ECO:0007669"/>
    <property type="project" value="UniProtKB-KW"/>
</dbReference>
<keyword evidence="4" id="KW-0597">Phosphoprotein</keyword>
<reference evidence="8 9" key="1">
    <citation type="submission" date="2022-05" db="EMBL/GenBank/DDBJ databases">
        <title>A multi-omics perspective on studying reproductive biology in Daphnia sinensis.</title>
        <authorList>
            <person name="Jia J."/>
        </authorList>
    </citation>
    <scope>NUCLEOTIDE SEQUENCE [LARGE SCALE GENOMIC DNA]</scope>
    <source>
        <strain evidence="8 9">WSL</strain>
    </source>
</reference>
<comment type="function">
    <text evidence="1">May play an important role in spermatogenesis and/or testis development.</text>
</comment>
<keyword evidence="3" id="KW-0217">Developmental protein</keyword>
<organism evidence="8 9">
    <name type="scientific">Daphnia sinensis</name>
    <dbReference type="NCBI Taxonomy" id="1820382"/>
    <lineage>
        <taxon>Eukaryota</taxon>
        <taxon>Metazoa</taxon>
        <taxon>Ecdysozoa</taxon>
        <taxon>Arthropoda</taxon>
        <taxon>Crustacea</taxon>
        <taxon>Branchiopoda</taxon>
        <taxon>Diplostraca</taxon>
        <taxon>Cladocera</taxon>
        <taxon>Anomopoda</taxon>
        <taxon>Daphniidae</taxon>
        <taxon>Daphnia</taxon>
        <taxon>Daphnia similis group</taxon>
    </lineage>
</organism>
<evidence type="ECO:0000313" key="9">
    <source>
        <dbReference type="Proteomes" id="UP000820818"/>
    </source>
</evidence>
<keyword evidence="5" id="KW-0221">Differentiation</keyword>
<dbReference type="PANTHER" id="PTHR17005">
    <property type="entry name" value="MALE-ENHANCED ANTIGEN-1"/>
    <property type="match status" value="1"/>
</dbReference>
<evidence type="ECO:0000256" key="5">
    <source>
        <dbReference type="ARBA" id="ARBA00022782"/>
    </source>
</evidence>
<evidence type="ECO:0000256" key="3">
    <source>
        <dbReference type="ARBA" id="ARBA00022473"/>
    </source>
</evidence>
<accession>A0AAD5L0B0</accession>
<dbReference type="Pfam" id="PF06910">
    <property type="entry name" value="MEA1"/>
    <property type="match status" value="1"/>
</dbReference>
<evidence type="ECO:0000256" key="2">
    <source>
        <dbReference type="ARBA" id="ARBA00022245"/>
    </source>
</evidence>
<gene>
    <name evidence="8" type="ORF">GHT06_010021</name>
</gene>
<comment type="caution">
    <text evidence="8">The sequence shown here is derived from an EMBL/GenBank/DDBJ whole genome shotgun (WGS) entry which is preliminary data.</text>
</comment>
<feature type="compositionally biased region" description="Basic and acidic residues" evidence="7">
    <location>
        <begin position="9"/>
        <end position="35"/>
    </location>
</feature>
<evidence type="ECO:0000256" key="1">
    <source>
        <dbReference type="ARBA" id="ARBA00002540"/>
    </source>
</evidence>
<dbReference type="InterPro" id="IPR009685">
    <property type="entry name" value="MEA1"/>
</dbReference>
<evidence type="ECO:0000256" key="6">
    <source>
        <dbReference type="ARBA" id="ARBA00022871"/>
    </source>
</evidence>
<dbReference type="Proteomes" id="UP000820818">
    <property type="component" value="Linkage Group LG2"/>
</dbReference>
<keyword evidence="6" id="KW-0744">Spermatogenesis</keyword>
<protein>
    <recommendedName>
        <fullName evidence="2">Male-enhanced antigen 1</fullName>
    </recommendedName>
</protein>
<sequence>MTGNSPEPDLGRVPENENNPDHDRFNADLTDRDLADVEDNEEPEEIRPNGYELLPTSNCDDEDDNVEFGYSTYDGQEFQIRTSCDYHNLVTVETSTTAVNCSDKPSIPLDTAQIETIKSIMSKVLLPNSAIPVWAHSITDEQLKQVVDEKVAKETDNSWAVFE</sequence>
<proteinExistence type="predicted"/>
<keyword evidence="9" id="KW-1185">Reference proteome</keyword>
<dbReference type="EMBL" id="WJBH02000002">
    <property type="protein sequence ID" value="KAI9562567.1"/>
    <property type="molecule type" value="Genomic_DNA"/>
</dbReference>
<evidence type="ECO:0000313" key="8">
    <source>
        <dbReference type="EMBL" id="KAI9562567.1"/>
    </source>
</evidence>
<feature type="region of interest" description="Disordered" evidence="7">
    <location>
        <begin position="1"/>
        <end position="58"/>
    </location>
</feature>
<name>A0AAD5L0B0_9CRUS</name>
<evidence type="ECO:0000256" key="7">
    <source>
        <dbReference type="SAM" id="MobiDB-lite"/>
    </source>
</evidence>
<dbReference type="AlphaFoldDB" id="A0AAD5L0B0"/>
<dbReference type="GO" id="GO:0007283">
    <property type="term" value="P:spermatogenesis"/>
    <property type="evidence" value="ECO:0007669"/>
    <property type="project" value="UniProtKB-KW"/>
</dbReference>
<evidence type="ECO:0000256" key="4">
    <source>
        <dbReference type="ARBA" id="ARBA00022553"/>
    </source>
</evidence>